<evidence type="ECO:0000313" key="7">
    <source>
        <dbReference type="Proteomes" id="UP001042704"/>
    </source>
</evidence>
<dbReference type="InterPro" id="IPR010499">
    <property type="entry name" value="AraC_E-bd"/>
</dbReference>
<dbReference type="InterPro" id="IPR047057">
    <property type="entry name" value="MerR_fam"/>
</dbReference>
<dbReference type="InterPro" id="IPR029442">
    <property type="entry name" value="GyrI-like"/>
</dbReference>
<keyword evidence="7" id="KW-1185">Reference proteome</keyword>
<protein>
    <submittedName>
        <fullName evidence="6">MerR family transcriptional regulator</fullName>
    </submittedName>
</protein>
<evidence type="ECO:0000256" key="2">
    <source>
        <dbReference type="ARBA" id="ARBA00023015"/>
    </source>
</evidence>
<dbReference type="Gene3D" id="3.20.80.10">
    <property type="entry name" value="Regulatory factor, effector binding domain"/>
    <property type="match status" value="1"/>
</dbReference>
<feature type="domain" description="HTH merR-type" evidence="5">
    <location>
        <begin position="10"/>
        <end position="80"/>
    </location>
</feature>
<dbReference type="GO" id="GO:0003700">
    <property type="term" value="F:DNA-binding transcription factor activity"/>
    <property type="evidence" value="ECO:0007669"/>
    <property type="project" value="InterPro"/>
</dbReference>
<dbReference type="InterPro" id="IPR009061">
    <property type="entry name" value="DNA-bd_dom_put_sf"/>
</dbReference>
<dbReference type="InterPro" id="IPR000551">
    <property type="entry name" value="MerR-type_HTH_dom"/>
</dbReference>
<dbReference type="PANTHER" id="PTHR30204:SF69">
    <property type="entry name" value="MERR-FAMILY TRANSCRIPTIONAL REGULATOR"/>
    <property type="match status" value="1"/>
</dbReference>
<evidence type="ECO:0000256" key="3">
    <source>
        <dbReference type="ARBA" id="ARBA00023125"/>
    </source>
</evidence>
<dbReference type="PROSITE" id="PS00552">
    <property type="entry name" value="HTH_MERR_1"/>
    <property type="match status" value="1"/>
</dbReference>
<dbReference type="EMBL" id="CP036172">
    <property type="protein sequence ID" value="QSZ67906.1"/>
    <property type="molecule type" value="Genomic_DNA"/>
</dbReference>
<dbReference type="KEGG" id="maqe:RJ40_10570"/>
<dbReference type="SUPFAM" id="SSF55136">
    <property type="entry name" value="Probable bacterial effector-binding domain"/>
    <property type="match status" value="1"/>
</dbReference>
<dbReference type="PROSITE" id="PS50937">
    <property type="entry name" value="HTH_MERR_2"/>
    <property type="match status" value="1"/>
</dbReference>
<dbReference type="Pfam" id="PF06445">
    <property type="entry name" value="GyrI-like"/>
    <property type="match status" value="1"/>
</dbReference>
<dbReference type="SUPFAM" id="SSF46955">
    <property type="entry name" value="Putative DNA-binding domain"/>
    <property type="match status" value="1"/>
</dbReference>
<evidence type="ECO:0000256" key="1">
    <source>
        <dbReference type="ARBA" id="ARBA00022491"/>
    </source>
</evidence>
<keyword evidence="4" id="KW-0804">Transcription</keyword>
<dbReference type="SMART" id="SM00871">
    <property type="entry name" value="AraC_E_bind"/>
    <property type="match status" value="1"/>
</dbReference>
<keyword evidence="2" id="KW-0805">Transcription regulation</keyword>
<dbReference type="SMART" id="SM00422">
    <property type="entry name" value="HTH_MERR"/>
    <property type="match status" value="1"/>
</dbReference>
<organism evidence="6 7">
    <name type="scientific">Methanofollis aquaemaris</name>
    <dbReference type="NCBI Taxonomy" id="126734"/>
    <lineage>
        <taxon>Archaea</taxon>
        <taxon>Methanobacteriati</taxon>
        <taxon>Methanobacteriota</taxon>
        <taxon>Stenosarchaea group</taxon>
        <taxon>Methanomicrobia</taxon>
        <taxon>Methanomicrobiales</taxon>
        <taxon>Methanomicrobiaceae</taxon>
        <taxon>Methanofollis</taxon>
    </lineage>
</organism>
<dbReference type="PANTHER" id="PTHR30204">
    <property type="entry name" value="REDOX-CYCLING DRUG-SENSING TRANSCRIPTIONAL ACTIVATOR SOXR"/>
    <property type="match status" value="1"/>
</dbReference>
<reference evidence="6" key="2">
    <citation type="submission" date="2019-02" db="EMBL/GenBank/DDBJ databases">
        <authorList>
            <person name="Chen S.-C."/>
            <person name="Chien H.-H."/>
            <person name="Lai M.-C."/>
        </authorList>
    </citation>
    <scope>NUCLEOTIDE SEQUENCE</scope>
    <source>
        <strain evidence="6">N2F9704</strain>
    </source>
</reference>
<dbReference type="Proteomes" id="UP001042704">
    <property type="component" value="Chromosome"/>
</dbReference>
<name>A0A8A3S8L0_9EURY</name>
<evidence type="ECO:0000259" key="5">
    <source>
        <dbReference type="PROSITE" id="PS50937"/>
    </source>
</evidence>
<proteinExistence type="predicted"/>
<dbReference type="Gene3D" id="1.10.1660.10">
    <property type="match status" value="1"/>
</dbReference>
<reference evidence="6" key="1">
    <citation type="journal article" date="2001" name="Int. J. Syst. Evol. Microbiol.">
        <title>Methanofollis aquaemaris sp. nov., a methanogen isolated from an aquaculture fish pond.</title>
        <authorList>
            <person name="Lai M.C."/>
            <person name="Chen S.C."/>
        </authorList>
    </citation>
    <scope>NUCLEOTIDE SEQUENCE</scope>
    <source>
        <strain evidence="6">N2F9704</strain>
    </source>
</reference>
<keyword evidence="1" id="KW-0678">Repressor</keyword>
<evidence type="ECO:0000256" key="4">
    <source>
        <dbReference type="ARBA" id="ARBA00023163"/>
    </source>
</evidence>
<accession>A0A8A3S8L0</accession>
<evidence type="ECO:0000313" key="6">
    <source>
        <dbReference type="EMBL" id="QSZ67906.1"/>
    </source>
</evidence>
<dbReference type="GO" id="GO:0003677">
    <property type="term" value="F:DNA binding"/>
    <property type="evidence" value="ECO:0007669"/>
    <property type="project" value="UniProtKB-KW"/>
</dbReference>
<keyword evidence="3" id="KW-0238">DNA-binding</keyword>
<sequence length="284" mass="31412">MIDHTMPIDQIPIGKFSHLTRLSKKALHCYDQKGLLVPVAKDLCSGYRYYAIAQIDRAVRIRALAGLGFSLDEVGAVLDALDQGDTRVVAGLMQMRRRAVRQEIDRLHGVERVLSSADPLKELFKMSLTEWTIKEVAPLRVVSTREKGAYAEVTGPMIEKLCREVALPENRNAMVKVTGTVISICHAGDENGSDCDVEVALPVAGAVTVRDPAIEVRVLPGCRVLSTLYQGPHENLPLAHRQVREYLAAHSLHQTGPEREIYLNDPAETAAADLMTEIQYPVRE</sequence>
<dbReference type="AlphaFoldDB" id="A0A8A3S8L0"/>
<dbReference type="Pfam" id="PF13411">
    <property type="entry name" value="MerR_1"/>
    <property type="match status" value="1"/>
</dbReference>
<gene>
    <name evidence="6" type="ORF">RJ40_10570</name>
</gene>
<dbReference type="InterPro" id="IPR011256">
    <property type="entry name" value="Reg_factor_effector_dom_sf"/>
</dbReference>